<sequence length="3404" mass="366479">MNSDDPAGPSDRIVSKKDRSRQAWEQKKQLKNKWLQGAKLTEGRGGSAKPHSTARELMYSDPHEIDLDPESGLEEEQGGSSIDGKPALSRLAKSLGLSSHNLKIPLILHFASTVTSLMEHALSGGDIAGLHPAVPHSSVEESSVTKYLGGISDSFIAEVGACIGERYAGATVDADSKMKKRLRHRASVRNFWSKDCVVHLLLRTLHMALTGHIHISSLKASGAGSGTSAKQNRAGADAAEVLDLTSEDDKAGTAGTAGTNKLPAGTVKKSMPAPVGTAVNVVGDPSEMISSCLLQMQTILVDGKPEGGWSSEGLKGLREGVLDKLNFSQQKVQALAVFMDFILLRQSKRENPSAPEQQESPAPLPESTRGEDKGVGSVDVGGAVLQGPSSLPAVKKNKAESAAMISSGNDCEAGNSPRSRPPPRREDVLDVMRKLYKGMSLAALAEWETSLVSHFGLPSFSFLGLPGPTLLSAIAHDEDVQSILSGHFQASSLVSSTAIKSTSLQRDEMCDHIMSQPIMAAGEQAVLQQDVLDIAAQAVRAIQWDAGPNESSVTSSNREALELLAVERSLKGHYGVPRVELLGFGPVQHIKDMCSSQLQKELPLFADQSNRSTDIDQRTGGQPSLSSLNHVVTGALISAHALTSASLSADAAVQRGALSPPLYADRATALKALSKVPPLTDLHHGSQWSVMFEQSLGRLEDFLRREAAEAACAGVAALQLPPGSAPDALMMPHGRLIKLDPTIATLDHFIESVSKGDAPGAVHCLLSSVAVNGSIRGAPLQLLQHHMAVCMGAWVAATSLMEQQELLPPSGKLEAGDRHEAAAGVSSLALAAPPDVTVQESHEAAAGVSSLALAAPPDVTVQESHEMSSMTVSFCCTMLQYMPVPLLTPLAERVILPSASQILGGSAACHRLLLKHACMPGMTAQRTQLQHLGITLGIDSWKSDFESMINSNIENPHQQQDHLLPTRSEQSQLNMPSSRNEQQPLSFDPPAADLAHNTHLMETQLLADATSNDVLSSKGHHSQPVNSVTSFQSFADKATSASGDPYNHIGSGDEVLCESVVQKIRREEFGLGDEESLGAAGKKLREVQNARMGRALQRLSQELYSKDSHFVLELIQNADDNSYGPGVTPTLHFEVSDSDIWIFNNEVGFSESNLRALCDVGRSTKSAGLGYIGQKGIGWKSVFRVTDCPEVHSNGFHVKFDLAADSHLGFILPTWIDHRGGGRTFHESVECERHLSSALIYQGSGNSHHGAEGGRVQSTMTQGTTTILPLKTLMQGQGGVVLRRRFEDIQPSLLLFLQRLRRISIRTCMSITAHNSNEGAPKGSIQTAGGKRAEDSQRLVKIMYRTELPHPRLPAGVTVVLLHNEGRAPSKWLVVRHEFQPCVLRGDVPVAKTQVCIALPLDYAAKSGAYPTAGTEHSSRKSSSSRPSEAVVQRSALPQQQVYAFLPLRSYGLKLIVQGDFVVPSSREAVDSDSPWNQALRAELPTVFIKALLACKKLDQDPAPLWSSQQCEDGISGPTHPIHSPQHQESFIDALDATMPALDLWLRCLPALGEAQGFFAPLPQMLATSLRATPCIPTESGSWVTPSQAAVCHSPSIRHLLKMSTSHAKPSSHQNTVPHPAASLLPKISSPDESSGHFKEKHAAVESSASFLMGGLCLVHPAAQALHENAALRSLLGVKEFTPQQLISMAKDVCTQGKLLGEIDLAWIAQLLVCIFEEAIHIPSELSEQQLPSDTSPAGLHASGSRARVTRDNDVMRALRQLPLLPLMGGSFGSAAGSNNVMAAYDSGRPFETGPIFLLPNNLRHNVGLADRTAHKGNVKGPRIGGEEQVPSSTSGVHQADLPHLLSVMGIHVTKDFTTRIRFLDPAILSASLCQSLRTQSTGSNSGCSPQSILILGLRELGVRDLTAEDMWHHHLLPELRSSQQASNTSLTVPSLSSTDVRRLCKYLAFPLAAALLSPSHSLHSTSSLHALESHMKAGLRGFASQQHRKIRDVASDRLKELIKADIPLIDSKGKLIHPRGSLSTHSDSRSLYCKVPILFPSELGNGFASELQASGASSNWAFLHSAYAEAGIEMGVPVDHMRWLLAELGVVDFPQPEMLIVRSDQHGQPAWPSEEAVNLMTDLSGIGAGPHKAVSTAFNNVQLGGSKLDSPAVQVQDWHCPALCDQISCLLKEAGMKDNTPLGKRSRIDKSSGQTSSTLLRNPRPHHALKVLARTMSQHWQLFEQAMHAQVLVQASVLNDAQATSRGVQLSTKRGSGANTELSYEVQPQAGSALPAKRLPSTLCLFLKDTAWLPSSRGNLSKPSSLYLGTTDIKQLMSDKVTYLDVVSTLSALAMSTAGSVESSLLEDCADGAVCHMAKDLGVITTVDVACVLRALREWSMISSDRSCCLYRTQAIDIYSRLSQLMLRGQGGADINNQVCEAIRSEPLIWLPNAWSAEPPCDVTHPAEGKRVKSAVCASVSDSRKEQRKKYQAKDDDKEQLPGRFYSVHQLVWRDPSALDSPSSTASFGDSTGAYKHLGILNWLHCKRKMKNRPDRKAEDSTHSANPADLLSATTMESGCKFPRALSHFYPPSLERFFLDQLRIDDSSINVCHLNPSAGQLDPMVCEEQEGEGYQHNGPRGSLPLISEQPTLLMLCEAMAAAQDVCRELSLEEDIHVWLEARSLVMSVFEFISKRLIDQQLPKESLVELSTFLTSTPCIPTVSIVPRLLAADMVLSGARSQQKQQSVLYDWTLGFACLGASLLLEDSAGDTVFSLCNGKPDSLRIAASSSDNMSISLVAAGRLQHGAFPSSPASVYSALGPEIVTSLLSLPSSENILWLLQRLGIQLLSSRLVRTVREDVNSAGDEHAALCQGTRAVFPLVQRYLLKVLSPEAYTLCSQSVESQLPNFRCSAVPFACPLAVEERLYLGSCEGSQDGDAGPDSSSCGVFCVTHRPAAVLLSSAKLLIASSDGGKEGSVATSLMDITTATSRELARFFWSAPTMRGTWGTLPLALRQGLIDMVHLGLLIVCPSLATTPSTLAGIGFGRISARHALESLAVSKGLPQLPLGIQPWTLPEPPLVAHVAPKSIPGPRPPPGNPPAAAAAVNPGQVWGGNLSDMDRQQLEVQHNDDMTKMTDQPYRGHDPMRNPVYATTNAVALDVQHGPYLSGVSPHQPQASPAPNTSAQIHASVSPASSQPFQGSYTSSAPRKPFSLPSASASASATVISMPVDVKTAMLPTAIATKLLATSQRLEKQQQRYGRQQDNAWSSEQRLQVGRWGEELAFYLLQEAVSEGRLDQLLPGIAAVCPALLDKRQEQPSVLWMNEREESGQPYDLAVVDKSGRAAARGQVIAYVEVKTSRAQHKDVFEISKGELAFAEREGKRYYVLRVWRHHGAAETAPARVQAFRDPVALWQQKKIAMCLMV</sequence>
<feature type="domain" description="Sacsin/Nov" evidence="3">
    <location>
        <begin position="1140"/>
        <end position="1275"/>
    </location>
</feature>
<dbReference type="Pfam" id="PF13020">
    <property type="entry name" value="NOV_C"/>
    <property type="match status" value="1"/>
</dbReference>
<evidence type="ECO:0000259" key="2">
    <source>
        <dbReference type="Pfam" id="PF13020"/>
    </source>
</evidence>
<organism evidence="4 5">
    <name type="scientific">Chlamydomonas eustigma</name>
    <dbReference type="NCBI Taxonomy" id="1157962"/>
    <lineage>
        <taxon>Eukaryota</taxon>
        <taxon>Viridiplantae</taxon>
        <taxon>Chlorophyta</taxon>
        <taxon>core chlorophytes</taxon>
        <taxon>Chlorophyceae</taxon>
        <taxon>CS clade</taxon>
        <taxon>Chlamydomonadales</taxon>
        <taxon>Chlamydomonadaceae</taxon>
        <taxon>Chlamydomonas</taxon>
    </lineage>
</organism>
<feature type="compositionally biased region" description="Polar residues" evidence="1">
    <location>
        <begin position="968"/>
        <end position="985"/>
    </location>
</feature>
<feature type="region of interest" description="Disordered" evidence="1">
    <location>
        <begin position="1"/>
        <end position="85"/>
    </location>
</feature>
<evidence type="ECO:0000259" key="3">
    <source>
        <dbReference type="Pfam" id="PF25794"/>
    </source>
</evidence>
<dbReference type="EMBL" id="BEGY01000013">
    <property type="protein sequence ID" value="GAX75620.1"/>
    <property type="molecule type" value="Genomic_DNA"/>
</dbReference>
<dbReference type="PANTHER" id="PTHR32387">
    <property type="entry name" value="WU:FJ29H11"/>
    <property type="match status" value="1"/>
</dbReference>
<dbReference type="Gene3D" id="3.30.565.10">
    <property type="entry name" value="Histidine kinase-like ATPase, C-terminal domain"/>
    <property type="match status" value="1"/>
</dbReference>
<feature type="compositionally biased region" description="Basic and acidic residues" evidence="1">
    <location>
        <begin position="13"/>
        <end position="28"/>
    </location>
</feature>
<comment type="caution">
    <text evidence="4">The sequence shown here is derived from an EMBL/GenBank/DDBJ whole genome shotgun (WGS) entry which is preliminary data.</text>
</comment>
<dbReference type="PANTHER" id="PTHR32387:SF0">
    <property type="entry name" value="PROTEIN NO VEIN"/>
    <property type="match status" value="1"/>
</dbReference>
<gene>
    <name evidence="4" type="ORF">CEUSTIGMA_g3064.t1</name>
</gene>
<dbReference type="Proteomes" id="UP000232323">
    <property type="component" value="Unassembled WGS sequence"/>
</dbReference>
<feature type="region of interest" description="Disordered" evidence="1">
    <location>
        <begin position="3144"/>
        <end position="3195"/>
    </location>
</feature>
<feature type="compositionally biased region" description="Acidic residues" evidence="1">
    <location>
        <begin position="67"/>
        <end position="77"/>
    </location>
</feature>
<feature type="region of interest" description="Disordered" evidence="1">
    <location>
        <begin position="1727"/>
        <end position="1747"/>
    </location>
</feature>
<dbReference type="InterPro" id="IPR036890">
    <property type="entry name" value="HATPase_C_sf"/>
</dbReference>
<feature type="domain" description="Protein NO VEIN C-terminal" evidence="2">
    <location>
        <begin position="3295"/>
        <end position="3372"/>
    </location>
</feature>
<dbReference type="NCBIfam" id="NF047352">
    <property type="entry name" value="P_loop_sacsin"/>
    <property type="match status" value="1"/>
</dbReference>
<dbReference type="Pfam" id="PF25794">
    <property type="entry name" value="SACS"/>
    <property type="match status" value="1"/>
</dbReference>
<dbReference type="OrthoDB" id="1150131at2759"/>
<dbReference type="InterPro" id="IPR052957">
    <property type="entry name" value="Auxin_embryo_med"/>
</dbReference>
<feature type="region of interest" description="Disordered" evidence="1">
    <location>
        <begin position="1814"/>
        <end position="1837"/>
    </location>
</feature>
<reference evidence="4 5" key="1">
    <citation type="submission" date="2017-08" db="EMBL/GenBank/DDBJ databases">
        <title>Acidophilic green algal genome provides insights into adaptation to an acidic environment.</title>
        <authorList>
            <person name="Hirooka S."/>
            <person name="Hirose Y."/>
            <person name="Kanesaki Y."/>
            <person name="Higuchi S."/>
            <person name="Fujiwara T."/>
            <person name="Onuma R."/>
            <person name="Era A."/>
            <person name="Ohbayashi R."/>
            <person name="Uzuka A."/>
            <person name="Nozaki H."/>
            <person name="Yoshikawa H."/>
            <person name="Miyagishima S.Y."/>
        </authorList>
    </citation>
    <scope>NUCLEOTIDE SEQUENCE [LARGE SCALE GENOMIC DNA]</scope>
    <source>
        <strain evidence="4 5">NIES-2499</strain>
    </source>
</reference>
<dbReference type="InterPro" id="IPR058210">
    <property type="entry name" value="SACS/Nov_dom"/>
</dbReference>
<dbReference type="STRING" id="1157962.A0A250WYP0"/>
<name>A0A250WYP0_9CHLO</name>
<feature type="compositionally biased region" description="Polar residues" evidence="1">
    <location>
        <begin position="3151"/>
        <end position="3187"/>
    </location>
</feature>
<feature type="region of interest" description="Disordered" evidence="1">
    <location>
        <begin position="968"/>
        <end position="992"/>
    </location>
</feature>
<feature type="region of interest" description="Disordered" evidence="1">
    <location>
        <begin position="2181"/>
        <end position="2202"/>
    </location>
</feature>
<feature type="region of interest" description="Disordered" evidence="1">
    <location>
        <begin position="2459"/>
        <end position="2478"/>
    </location>
</feature>
<feature type="compositionally biased region" description="Polar residues" evidence="1">
    <location>
        <begin position="2192"/>
        <end position="2201"/>
    </location>
</feature>
<accession>A0A250WYP0</accession>
<protein>
    <submittedName>
        <fullName evidence="4">Uncharacterized protein</fullName>
    </submittedName>
</protein>
<evidence type="ECO:0000313" key="4">
    <source>
        <dbReference type="EMBL" id="GAX75620.1"/>
    </source>
</evidence>
<dbReference type="InterPro" id="IPR024975">
    <property type="entry name" value="NOV_C"/>
</dbReference>
<evidence type="ECO:0000313" key="5">
    <source>
        <dbReference type="Proteomes" id="UP000232323"/>
    </source>
</evidence>
<feature type="region of interest" description="Disordered" evidence="1">
    <location>
        <begin position="1410"/>
        <end position="1433"/>
    </location>
</feature>
<dbReference type="SUPFAM" id="SSF55874">
    <property type="entry name" value="ATPase domain of HSP90 chaperone/DNA topoisomerase II/histidine kinase"/>
    <property type="match status" value="1"/>
</dbReference>
<evidence type="ECO:0000256" key="1">
    <source>
        <dbReference type="SAM" id="MobiDB-lite"/>
    </source>
</evidence>
<feature type="region of interest" description="Disordered" evidence="1">
    <location>
        <begin position="349"/>
        <end position="426"/>
    </location>
</feature>
<proteinExistence type="predicted"/>
<keyword evidence="5" id="KW-1185">Reference proteome</keyword>
<feature type="compositionally biased region" description="Polar residues" evidence="1">
    <location>
        <begin position="1727"/>
        <end position="1736"/>
    </location>
</feature>